<evidence type="ECO:0000259" key="3">
    <source>
        <dbReference type="SMART" id="SM00635"/>
    </source>
</evidence>
<dbReference type="SMART" id="SM00635">
    <property type="entry name" value="BID_2"/>
    <property type="match status" value="1"/>
</dbReference>
<accession>A0A1I5A6S8</accession>
<dbReference type="Gene3D" id="2.60.40.1080">
    <property type="match status" value="1"/>
</dbReference>
<dbReference type="InterPro" id="IPR006637">
    <property type="entry name" value="ChW"/>
</dbReference>
<dbReference type="SMART" id="SM00728">
    <property type="entry name" value="ChW"/>
    <property type="match status" value="6"/>
</dbReference>
<dbReference type="AlphaFoldDB" id="A0A1I5A6S8"/>
<dbReference type="RefSeq" id="WP_074911459.1">
    <property type="nucleotide sequence ID" value="NZ_FOVK01000002.1"/>
</dbReference>
<dbReference type="Pfam" id="PF01841">
    <property type="entry name" value="Transglut_core"/>
    <property type="match status" value="1"/>
</dbReference>
<proteinExistence type="predicted"/>
<evidence type="ECO:0000259" key="2">
    <source>
        <dbReference type="SMART" id="SM00460"/>
    </source>
</evidence>
<dbReference type="InterPro" id="IPR008964">
    <property type="entry name" value="Invasin/intimin_cell_adhesion"/>
</dbReference>
<dbReference type="InterPro" id="IPR003343">
    <property type="entry name" value="Big_2"/>
</dbReference>
<dbReference type="InterPro" id="IPR022038">
    <property type="entry name" value="Ig-like_bact"/>
</dbReference>
<feature type="domain" description="Transglutaminase-like" evidence="2">
    <location>
        <begin position="209"/>
        <end position="264"/>
    </location>
</feature>
<dbReference type="InterPro" id="IPR002931">
    <property type="entry name" value="Transglutaminase-like"/>
</dbReference>
<dbReference type="Pfam" id="PF07538">
    <property type="entry name" value="ChW"/>
    <property type="match status" value="6"/>
</dbReference>
<dbReference type="OrthoDB" id="9788327at2"/>
<dbReference type="EMBL" id="FOVK01000002">
    <property type="protein sequence ID" value="SFN57899.1"/>
    <property type="molecule type" value="Genomic_DNA"/>
</dbReference>
<dbReference type="InterPro" id="IPR038765">
    <property type="entry name" value="Papain-like_cys_pep_sf"/>
</dbReference>
<protein>
    <submittedName>
        <fullName evidence="4">Transglutaminase-like superfamily protein</fullName>
    </submittedName>
</protein>
<dbReference type="SUPFAM" id="SSF54001">
    <property type="entry name" value="Cysteine proteinases"/>
    <property type="match status" value="1"/>
</dbReference>
<feature type="chain" id="PRO_5039222758" evidence="1">
    <location>
        <begin position="23"/>
        <end position="905"/>
    </location>
</feature>
<dbReference type="PANTHER" id="PTHR46333:SF2">
    <property type="entry name" value="CYTOKINESIS PROTEIN 3"/>
    <property type="match status" value="1"/>
</dbReference>
<dbReference type="InterPro" id="IPR052557">
    <property type="entry name" value="CAP/Cytokinesis_protein"/>
</dbReference>
<dbReference type="GO" id="GO:0005737">
    <property type="term" value="C:cytoplasm"/>
    <property type="evidence" value="ECO:0007669"/>
    <property type="project" value="TreeGrafter"/>
</dbReference>
<dbReference type="SUPFAM" id="SSF49373">
    <property type="entry name" value="Invasin/intimin cell-adhesion fragments"/>
    <property type="match status" value="1"/>
</dbReference>
<name>A0A1I5A6S8_9CLOT</name>
<dbReference type="PANTHER" id="PTHR46333">
    <property type="entry name" value="CYTOKINESIS PROTEIN 3"/>
    <property type="match status" value="1"/>
</dbReference>
<feature type="signal peptide" evidence="1">
    <location>
        <begin position="1"/>
        <end position="22"/>
    </location>
</feature>
<dbReference type="SMART" id="SM00460">
    <property type="entry name" value="TGc"/>
    <property type="match status" value="1"/>
</dbReference>
<dbReference type="Gene3D" id="3.10.620.30">
    <property type="match status" value="1"/>
</dbReference>
<sequence>MKQLIRKVLLALGCSLILLNVASSDYLASGTEITAEKVNRIPIEIMEPDPVSGISYYSVQNDGLSTSFVRDSYSEDFADVVRTGIRNFQTSMNISAYKMTVEEMKDNYFRVLYNSGDLYYVKTGFRYSVSGGYVRDVYPVYIHTKEEVQSMNAAFSREVEKVRGLVKPWMSDLEIALIVNDYLATNISYAMEALQSPDHEYHVYTAYGALVEKSAVCQGYSLAYNYLLREVFGVPAEYVVSESMNHAWNMVQIDGEYYHVDVTWNDPVADRLGYARHMFFLLSDAEILTRQHEGWYSPVKATSTKYDHYSWEFFNEPFARIADQYYFMGSDRVLYKYSAQNDVKTPIANLYDLTRANGASMPQFSGASRSIYALGGRLYFLIEGGIASVMPNGTLFRKEVSFPAAHTKIWGFLKEEASFSYVLYEEEQIRRISVPAIRKVTGVSVQEDRITLMPKESKKLSVSVSPYDASNKQLTYISTNPQVVEVRDGMLYGGSVGSAEVYAVSNDGDFFDKVQVTVQTKLIKMEVLKLPDKMSYTLGQPLQMEGLSVRGTFEDGSTRIFQSNELTYSGFQSSIPNAAQPIQISSGGVSISITVEIKNIPTVSYRTHVQNYGWQGFKENGQMSGTTGESLRLEGIEIMLRGKEKLGVKYTTHVQNLGWQDYVADGVMSGTSGKSLRLEAIKLELTGENAALYDIYYRVHAENMGWMGWARNGEPAGTSGCAYRLEGIEILVVQKGMDPPYGASPAYASKKNEWKVTYQTHVQNQGWQSSVFDGAMSGTSGQSLRLEAITISLGEQLPEGSIEYTTHVQNKGWLDPVKDGALSGTSGQGLRLEAIRIRLTGEVSESYDIYYRVHAQNIGWMGWAKNGEDSGTAGYAYRLEGIEIQVVPKGAPAPGSTAGAFRVRG</sequence>
<evidence type="ECO:0000313" key="4">
    <source>
        <dbReference type="EMBL" id="SFN57899.1"/>
    </source>
</evidence>
<reference evidence="4 5" key="1">
    <citation type="submission" date="2016-10" db="EMBL/GenBank/DDBJ databases">
        <authorList>
            <person name="de Groot N.N."/>
        </authorList>
    </citation>
    <scope>NUCLEOTIDE SEQUENCE [LARGE SCALE GENOMIC DNA]</scope>
    <source>
        <strain evidence="4 5">ML2</strain>
    </source>
</reference>
<dbReference type="Gene3D" id="2.60.40.3630">
    <property type="match status" value="1"/>
</dbReference>
<dbReference type="Pfam" id="PF07523">
    <property type="entry name" value="Big_3"/>
    <property type="match status" value="1"/>
</dbReference>
<gene>
    <name evidence="4" type="ORF">SAMN04488695_102344</name>
</gene>
<dbReference type="Pfam" id="PF02368">
    <property type="entry name" value="Big_2"/>
    <property type="match status" value="1"/>
</dbReference>
<evidence type="ECO:0000256" key="1">
    <source>
        <dbReference type="SAM" id="SignalP"/>
    </source>
</evidence>
<feature type="domain" description="BIG2" evidence="3">
    <location>
        <begin position="439"/>
        <end position="515"/>
    </location>
</feature>
<organism evidence="4 5">
    <name type="scientific">Proteiniclasticum ruminis</name>
    <dbReference type="NCBI Taxonomy" id="398199"/>
    <lineage>
        <taxon>Bacteria</taxon>
        <taxon>Bacillati</taxon>
        <taxon>Bacillota</taxon>
        <taxon>Clostridia</taxon>
        <taxon>Eubacteriales</taxon>
        <taxon>Clostridiaceae</taxon>
        <taxon>Proteiniclasticum</taxon>
    </lineage>
</organism>
<keyword evidence="1" id="KW-0732">Signal</keyword>
<keyword evidence="5" id="KW-1185">Reference proteome</keyword>
<evidence type="ECO:0000313" key="5">
    <source>
        <dbReference type="Proteomes" id="UP000181899"/>
    </source>
</evidence>
<dbReference type="Proteomes" id="UP000181899">
    <property type="component" value="Unassembled WGS sequence"/>
</dbReference>